<dbReference type="OrthoDB" id="9814284at2"/>
<gene>
    <name evidence="2" type="ORF">EDD57_1239</name>
</gene>
<sequence>MWSKLCNFLHDIAGVPSYKRYLEHLAKHHPNQEPLSEKEFHRQATDKKYGGGSIRRCC</sequence>
<comment type="caution">
    <text evidence="2">The sequence shown here is derived from an EMBL/GenBank/DDBJ whole genome shotgun (WGS) entry which is preliminary data.</text>
</comment>
<name>A0A4R2RQL1_9BACL</name>
<dbReference type="AlphaFoldDB" id="A0A4R2RQL1"/>
<protein>
    <submittedName>
        <fullName evidence="2">Uncharacterized short protein YbdD (DUF466 family)</fullName>
    </submittedName>
</protein>
<dbReference type="PANTHER" id="PTHR38453">
    <property type="entry name" value="CYTOPLASMIC PROTEIN-RELATED"/>
    <property type="match status" value="1"/>
</dbReference>
<dbReference type="PANTHER" id="PTHR38453:SF1">
    <property type="entry name" value="CYTOPLASMIC PROTEIN"/>
    <property type="match status" value="1"/>
</dbReference>
<keyword evidence="3" id="KW-1185">Reference proteome</keyword>
<evidence type="ECO:0000313" key="3">
    <source>
        <dbReference type="Proteomes" id="UP000294746"/>
    </source>
</evidence>
<proteinExistence type="predicted"/>
<evidence type="ECO:0000313" key="2">
    <source>
        <dbReference type="EMBL" id="TCP66472.1"/>
    </source>
</evidence>
<dbReference type="InterPro" id="IPR007423">
    <property type="entry name" value="Sel_put"/>
</dbReference>
<dbReference type="Proteomes" id="UP000294746">
    <property type="component" value="Unassembled WGS sequence"/>
</dbReference>
<evidence type="ECO:0000256" key="1">
    <source>
        <dbReference type="SAM" id="MobiDB-lite"/>
    </source>
</evidence>
<organism evidence="2 3">
    <name type="scientific">Baia soyae</name>
    <dbReference type="NCBI Taxonomy" id="1544746"/>
    <lineage>
        <taxon>Bacteria</taxon>
        <taxon>Bacillati</taxon>
        <taxon>Bacillota</taxon>
        <taxon>Bacilli</taxon>
        <taxon>Bacillales</taxon>
        <taxon>Thermoactinomycetaceae</taxon>
        <taxon>Baia</taxon>
    </lineage>
</organism>
<dbReference type="Pfam" id="PF04328">
    <property type="entry name" value="Sel_put"/>
    <property type="match status" value="1"/>
</dbReference>
<feature type="region of interest" description="Disordered" evidence="1">
    <location>
        <begin position="30"/>
        <end position="58"/>
    </location>
</feature>
<dbReference type="EMBL" id="SLXV01000023">
    <property type="protein sequence ID" value="TCP66472.1"/>
    <property type="molecule type" value="Genomic_DNA"/>
</dbReference>
<accession>A0A4R2RQL1</accession>
<reference evidence="2 3" key="1">
    <citation type="submission" date="2019-03" db="EMBL/GenBank/DDBJ databases">
        <title>Genomic Encyclopedia of Type Strains, Phase IV (KMG-IV): sequencing the most valuable type-strain genomes for metagenomic binning, comparative biology and taxonomic classification.</title>
        <authorList>
            <person name="Goeker M."/>
        </authorList>
    </citation>
    <scope>NUCLEOTIDE SEQUENCE [LARGE SCALE GENOMIC DNA]</scope>
    <source>
        <strain evidence="2 3">DSM 46831</strain>
    </source>
</reference>
<dbReference type="RefSeq" id="WP_131849028.1">
    <property type="nucleotide sequence ID" value="NZ_SLXV01000023.1"/>
</dbReference>
<feature type="compositionally biased region" description="Basic and acidic residues" evidence="1">
    <location>
        <begin position="35"/>
        <end position="49"/>
    </location>
</feature>